<dbReference type="EnsemblPlants" id="AET2Gv20318000.26">
    <property type="protein sequence ID" value="AET2Gv20318000.26"/>
    <property type="gene ID" value="AET2Gv20318000"/>
</dbReference>
<reference evidence="2" key="2">
    <citation type="journal article" date="2017" name="Nat. Plants">
        <title>The Aegilops tauschii genome reveals multiple impacts of transposons.</title>
        <authorList>
            <person name="Zhao G."/>
            <person name="Zou C."/>
            <person name="Li K."/>
            <person name="Wang K."/>
            <person name="Li T."/>
            <person name="Gao L."/>
            <person name="Zhang X."/>
            <person name="Wang H."/>
            <person name="Yang Z."/>
            <person name="Liu X."/>
            <person name="Jiang W."/>
            <person name="Mao L."/>
            <person name="Kong X."/>
            <person name="Jiao Y."/>
            <person name="Jia J."/>
        </authorList>
    </citation>
    <scope>NUCLEOTIDE SEQUENCE [LARGE SCALE GENOMIC DNA]</scope>
    <source>
        <strain evidence="2">cv. AL8/78</strain>
    </source>
</reference>
<evidence type="ECO:0000313" key="1">
    <source>
        <dbReference type="EnsemblPlants" id="AET2Gv20318000.26"/>
    </source>
</evidence>
<name>A0A453B008_AEGTS</name>
<reference evidence="1" key="3">
    <citation type="journal article" date="2017" name="Nature">
        <title>Genome sequence of the progenitor of the wheat D genome Aegilops tauschii.</title>
        <authorList>
            <person name="Luo M.C."/>
            <person name="Gu Y.Q."/>
            <person name="Puiu D."/>
            <person name="Wang H."/>
            <person name="Twardziok S.O."/>
            <person name="Deal K.R."/>
            <person name="Huo N."/>
            <person name="Zhu T."/>
            <person name="Wang L."/>
            <person name="Wang Y."/>
            <person name="McGuire P.E."/>
            <person name="Liu S."/>
            <person name="Long H."/>
            <person name="Ramasamy R.K."/>
            <person name="Rodriguez J.C."/>
            <person name="Van S.L."/>
            <person name="Yuan L."/>
            <person name="Wang Z."/>
            <person name="Xia Z."/>
            <person name="Xiao L."/>
            <person name="Anderson O.D."/>
            <person name="Ouyang S."/>
            <person name="Liang Y."/>
            <person name="Zimin A.V."/>
            <person name="Pertea G."/>
            <person name="Qi P."/>
            <person name="Bennetzen J.L."/>
            <person name="Dai X."/>
            <person name="Dawson M.W."/>
            <person name="Muller H.G."/>
            <person name="Kugler K."/>
            <person name="Rivarola-Duarte L."/>
            <person name="Spannagl M."/>
            <person name="Mayer K.F.X."/>
            <person name="Lu F.H."/>
            <person name="Bevan M.W."/>
            <person name="Leroy P."/>
            <person name="Li P."/>
            <person name="You F.M."/>
            <person name="Sun Q."/>
            <person name="Liu Z."/>
            <person name="Lyons E."/>
            <person name="Wicker T."/>
            <person name="Salzberg S.L."/>
            <person name="Devos K.M."/>
            <person name="Dvorak J."/>
        </authorList>
    </citation>
    <scope>NUCLEOTIDE SEQUENCE [LARGE SCALE GENOMIC DNA]</scope>
    <source>
        <strain evidence="1">cv. AL8/78</strain>
    </source>
</reference>
<dbReference type="Gramene" id="AET2Gv20318000.26">
    <property type="protein sequence ID" value="AET2Gv20318000.26"/>
    <property type="gene ID" value="AET2Gv20318000"/>
</dbReference>
<proteinExistence type="predicted"/>
<reference evidence="2" key="1">
    <citation type="journal article" date="2014" name="Science">
        <title>Ancient hybridizations among the ancestral genomes of bread wheat.</title>
        <authorList>
            <consortium name="International Wheat Genome Sequencing Consortium,"/>
            <person name="Marcussen T."/>
            <person name="Sandve S.R."/>
            <person name="Heier L."/>
            <person name="Spannagl M."/>
            <person name="Pfeifer M."/>
            <person name="Jakobsen K.S."/>
            <person name="Wulff B.B."/>
            <person name="Steuernagel B."/>
            <person name="Mayer K.F."/>
            <person name="Olsen O.A."/>
        </authorList>
    </citation>
    <scope>NUCLEOTIDE SEQUENCE [LARGE SCALE GENOMIC DNA]</scope>
    <source>
        <strain evidence="2">cv. AL8/78</strain>
    </source>
</reference>
<sequence length="101" mass="11528">LLKYIFFNPYPSFAVCDFKRCARDALTGPIDRLSTLKTRPTETLKPAQVDITTLAVVLNSILGPRHIFRIITLGGWRLATGDWAQSKERLEGNCFFLKINW</sequence>
<protein>
    <submittedName>
        <fullName evidence="1">Uncharacterized protein</fullName>
    </submittedName>
</protein>
<evidence type="ECO:0000313" key="2">
    <source>
        <dbReference type="Proteomes" id="UP000015105"/>
    </source>
</evidence>
<reference evidence="1" key="4">
    <citation type="submission" date="2019-03" db="UniProtKB">
        <authorList>
            <consortium name="EnsemblPlants"/>
        </authorList>
    </citation>
    <scope>IDENTIFICATION</scope>
</reference>
<dbReference type="Proteomes" id="UP000015105">
    <property type="component" value="Chromosome 2D"/>
</dbReference>
<organism evidence="1 2">
    <name type="scientific">Aegilops tauschii subsp. strangulata</name>
    <name type="common">Goatgrass</name>
    <dbReference type="NCBI Taxonomy" id="200361"/>
    <lineage>
        <taxon>Eukaryota</taxon>
        <taxon>Viridiplantae</taxon>
        <taxon>Streptophyta</taxon>
        <taxon>Embryophyta</taxon>
        <taxon>Tracheophyta</taxon>
        <taxon>Spermatophyta</taxon>
        <taxon>Magnoliopsida</taxon>
        <taxon>Liliopsida</taxon>
        <taxon>Poales</taxon>
        <taxon>Poaceae</taxon>
        <taxon>BOP clade</taxon>
        <taxon>Pooideae</taxon>
        <taxon>Triticodae</taxon>
        <taxon>Triticeae</taxon>
        <taxon>Triticinae</taxon>
        <taxon>Aegilops</taxon>
    </lineage>
</organism>
<keyword evidence="2" id="KW-1185">Reference proteome</keyword>
<dbReference type="AlphaFoldDB" id="A0A453B008"/>
<reference evidence="1" key="5">
    <citation type="journal article" date="2021" name="G3 (Bethesda)">
        <title>Aegilops tauschii genome assembly Aet v5.0 features greater sequence contiguity and improved annotation.</title>
        <authorList>
            <person name="Wang L."/>
            <person name="Zhu T."/>
            <person name="Rodriguez J.C."/>
            <person name="Deal K.R."/>
            <person name="Dubcovsky J."/>
            <person name="McGuire P.E."/>
            <person name="Lux T."/>
            <person name="Spannagl M."/>
            <person name="Mayer K.F.X."/>
            <person name="Baldrich P."/>
            <person name="Meyers B.C."/>
            <person name="Huo N."/>
            <person name="Gu Y.Q."/>
            <person name="Zhou H."/>
            <person name="Devos K.M."/>
            <person name="Bennetzen J.L."/>
            <person name="Unver T."/>
            <person name="Budak H."/>
            <person name="Gulick P.J."/>
            <person name="Galiba G."/>
            <person name="Kalapos B."/>
            <person name="Nelson D.R."/>
            <person name="Li P."/>
            <person name="You F.M."/>
            <person name="Luo M.C."/>
            <person name="Dvorak J."/>
        </authorList>
    </citation>
    <scope>NUCLEOTIDE SEQUENCE [LARGE SCALE GENOMIC DNA]</scope>
    <source>
        <strain evidence="1">cv. AL8/78</strain>
    </source>
</reference>
<accession>A0A453B008</accession>